<proteinExistence type="predicted"/>
<dbReference type="EMBL" id="AP018515">
    <property type="protein sequence ID" value="BBC80630.1"/>
    <property type="molecule type" value="Genomic_DNA"/>
</dbReference>
<evidence type="ECO:0000313" key="2">
    <source>
        <dbReference type="Proteomes" id="UP000270034"/>
    </source>
</evidence>
<evidence type="ECO:0000313" key="1">
    <source>
        <dbReference type="EMBL" id="BBC80630.1"/>
    </source>
</evidence>
<name>A0A2Z5ZJ38_9PROT</name>
<reference evidence="1 2" key="1">
    <citation type="submission" date="2018-02" db="EMBL/GenBank/DDBJ databases">
        <title>Acetobacter orientalis genome.</title>
        <authorList>
            <person name="Nakashima N."/>
            <person name="Tamura T."/>
        </authorList>
    </citation>
    <scope>NUCLEOTIDE SEQUENCE [LARGE SCALE GENOMIC DNA]</scope>
    <source>
        <strain evidence="1 2">FAN1</strain>
    </source>
</reference>
<protein>
    <submittedName>
        <fullName evidence="1">Uncharacterized protein</fullName>
    </submittedName>
</protein>
<dbReference type="Proteomes" id="UP000270034">
    <property type="component" value="Chromosome"/>
</dbReference>
<gene>
    <name evidence="1" type="ORF">AcetOrient_orf03437</name>
</gene>
<organism evidence="1 2">
    <name type="scientific">Acetobacter orientalis</name>
    <dbReference type="NCBI Taxonomy" id="146474"/>
    <lineage>
        <taxon>Bacteria</taxon>
        <taxon>Pseudomonadati</taxon>
        <taxon>Pseudomonadota</taxon>
        <taxon>Alphaproteobacteria</taxon>
        <taxon>Acetobacterales</taxon>
        <taxon>Acetobacteraceae</taxon>
        <taxon>Acetobacter</taxon>
    </lineage>
</organism>
<dbReference type="KEGG" id="aot:AcetOri_orf03437"/>
<accession>A0A2Z5ZJ38</accession>
<dbReference type="AlphaFoldDB" id="A0A2Z5ZJ38"/>
<sequence>MGHKGQGGSQNRLAPIVSGQAILVSQDPRSLTEAVLPMQGDKL</sequence>